<comment type="caution">
    <text evidence="1">The sequence shown here is derived from an EMBL/GenBank/DDBJ whole genome shotgun (WGS) entry which is preliminary data.</text>
</comment>
<evidence type="ECO:0000313" key="1">
    <source>
        <dbReference type="EMBL" id="KAG0714368.1"/>
    </source>
</evidence>
<protein>
    <submittedName>
        <fullName evidence="1">Uncharacterized protein</fullName>
    </submittedName>
</protein>
<keyword evidence="2" id="KW-1185">Reference proteome</keyword>
<proteinExistence type="predicted"/>
<organism evidence="1 2">
    <name type="scientific">Chionoecetes opilio</name>
    <name type="common">Atlantic snow crab</name>
    <name type="synonym">Cancer opilio</name>
    <dbReference type="NCBI Taxonomy" id="41210"/>
    <lineage>
        <taxon>Eukaryota</taxon>
        <taxon>Metazoa</taxon>
        <taxon>Ecdysozoa</taxon>
        <taxon>Arthropoda</taxon>
        <taxon>Crustacea</taxon>
        <taxon>Multicrustacea</taxon>
        <taxon>Malacostraca</taxon>
        <taxon>Eumalacostraca</taxon>
        <taxon>Eucarida</taxon>
        <taxon>Decapoda</taxon>
        <taxon>Pleocyemata</taxon>
        <taxon>Brachyura</taxon>
        <taxon>Eubrachyura</taxon>
        <taxon>Majoidea</taxon>
        <taxon>Majidae</taxon>
        <taxon>Chionoecetes</taxon>
    </lineage>
</organism>
<dbReference type="EMBL" id="JACEEZ010020609">
    <property type="protein sequence ID" value="KAG0714368.1"/>
    <property type="molecule type" value="Genomic_DNA"/>
</dbReference>
<dbReference type="AlphaFoldDB" id="A0A8J4XTD6"/>
<accession>A0A8J4XTD6</accession>
<dbReference type="Proteomes" id="UP000770661">
    <property type="component" value="Unassembled WGS sequence"/>
</dbReference>
<name>A0A8J4XTD6_CHIOP</name>
<gene>
    <name evidence="1" type="ORF">GWK47_014296</name>
</gene>
<evidence type="ECO:0000313" key="2">
    <source>
        <dbReference type="Proteomes" id="UP000770661"/>
    </source>
</evidence>
<reference evidence="1" key="1">
    <citation type="submission" date="2020-07" db="EMBL/GenBank/DDBJ databases">
        <title>The High-quality genome of the commercially important snow crab, Chionoecetes opilio.</title>
        <authorList>
            <person name="Jeong J.-H."/>
            <person name="Ryu S."/>
        </authorList>
    </citation>
    <scope>NUCLEOTIDE SEQUENCE</scope>
    <source>
        <strain evidence="1">MADBK_172401_WGS</strain>
        <tissue evidence="1">Digestive gland</tissue>
    </source>
</reference>
<sequence length="128" mass="13686">MAIFRRGAIVLGEGLPVPMKGDRTSLFPFRRDSGFSTSSWGSWPSKLAVAAKISKGLAVLTQFFCQGLRRDQGIGGKFGPGPNRFGGEAPPGVEEEAMFWAPALADLMLRHDARSTISSPFLASLTAT</sequence>